<gene>
    <name evidence="1" type="ORF">QJS04_geneDACA021414</name>
</gene>
<keyword evidence="2" id="KW-1185">Reference proteome</keyword>
<evidence type="ECO:0000313" key="2">
    <source>
        <dbReference type="Proteomes" id="UP001179952"/>
    </source>
</evidence>
<evidence type="ECO:0000313" key="1">
    <source>
        <dbReference type="EMBL" id="KAK1259975.1"/>
    </source>
</evidence>
<reference evidence="1" key="2">
    <citation type="submission" date="2023-06" db="EMBL/GenBank/DDBJ databases">
        <authorList>
            <person name="Ma L."/>
            <person name="Liu K.-W."/>
            <person name="Li Z."/>
            <person name="Hsiao Y.-Y."/>
            <person name="Qi Y."/>
            <person name="Fu T."/>
            <person name="Tang G."/>
            <person name="Zhang D."/>
            <person name="Sun W.-H."/>
            <person name="Liu D.-K."/>
            <person name="Li Y."/>
            <person name="Chen G.-Z."/>
            <person name="Liu X.-D."/>
            <person name="Liao X.-Y."/>
            <person name="Jiang Y.-T."/>
            <person name="Yu X."/>
            <person name="Hao Y."/>
            <person name="Huang J."/>
            <person name="Zhao X.-W."/>
            <person name="Ke S."/>
            <person name="Chen Y.-Y."/>
            <person name="Wu W.-L."/>
            <person name="Hsu J.-L."/>
            <person name="Lin Y.-F."/>
            <person name="Huang M.-D."/>
            <person name="Li C.-Y."/>
            <person name="Huang L."/>
            <person name="Wang Z.-W."/>
            <person name="Zhao X."/>
            <person name="Zhong W.-Y."/>
            <person name="Peng D.-H."/>
            <person name="Ahmad S."/>
            <person name="Lan S."/>
            <person name="Zhang J.-S."/>
            <person name="Tsai W.-C."/>
            <person name="Van De Peer Y."/>
            <person name="Liu Z.-J."/>
        </authorList>
    </citation>
    <scope>NUCLEOTIDE SEQUENCE</scope>
    <source>
        <strain evidence="1">SCP</strain>
        <tissue evidence="1">Leaves</tissue>
    </source>
</reference>
<dbReference type="EMBL" id="JAUJYN010000012">
    <property type="protein sequence ID" value="KAK1259975.1"/>
    <property type="molecule type" value="Genomic_DNA"/>
</dbReference>
<organism evidence="1 2">
    <name type="scientific">Acorus gramineus</name>
    <name type="common">Dwarf sweet flag</name>
    <dbReference type="NCBI Taxonomy" id="55184"/>
    <lineage>
        <taxon>Eukaryota</taxon>
        <taxon>Viridiplantae</taxon>
        <taxon>Streptophyta</taxon>
        <taxon>Embryophyta</taxon>
        <taxon>Tracheophyta</taxon>
        <taxon>Spermatophyta</taxon>
        <taxon>Magnoliopsida</taxon>
        <taxon>Liliopsida</taxon>
        <taxon>Acoraceae</taxon>
        <taxon>Acorus</taxon>
    </lineage>
</organism>
<name>A0AAV9A7Q2_ACOGR</name>
<dbReference type="AlphaFoldDB" id="A0AAV9A7Q2"/>
<protein>
    <submittedName>
        <fullName evidence="1">Uncharacterized protein</fullName>
    </submittedName>
</protein>
<reference evidence="1" key="1">
    <citation type="journal article" date="2023" name="Nat. Commun.">
        <title>Diploid and tetraploid genomes of Acorus and the evolution of monocots.</title>
        <authorList>
            <person name="Ma L."/>
            <person name="Liu K.W."/>
            <person name="Li Z."/>
            <person name="Hsiao Y.Y."/>
            <person name="Qi Y."/>
            <person name="Fu T."/>
            <person name="Tang G.D."/>
            <person name="Zhang D."/>
            <person name="Sun W.H."/>
            <person name="Liu D.K."/>
            <person name="Li Y."/>
            <person name="Chen G.Z."/>
            <person name="Liu X.D."/>
            <person name="Liao X.Y."/>
            <person name="Jiang Y.T."/>
            <person name="Yu X."/>
            <person name="Hao Y."/>
            <person name="Huang J."/>
            <person name="Zhao X.W."/>
            <person name="Ke S."/>
            <person name="Chen Y.Y."/>
            <person name="Wu W.L."/>
            <person name="Hsu J.L."/>
            <person name="Lin Y.F."/>
            <person name="Huang M.D."/>
            <person name="Li C.Y."/>
            <person name="Huang L."/>
            <person name="Wang Z.W."/>
            <person name="Zhao X."/>
            <person name="Zhong W.Y."/>
            <person name="Peng D.H."/>
            <person name="Ahmad S."/>
            <person name="Lan S."/>
            <person name="Zhang J.S."/>
            <person name="Tsai W.C."/>
            <person name="Van de Peer Y."/>
            <person name="Liu Z.J."/>
        </authorList>
    </citation>
    <scope>NUCLEOTIDE SEQUENCE</scope>
    <source>
        <strain evidence="1">SCP</strain>
    </source>
</reference>
<proteinExistence type="predicted"/>
<sequence>MLSANSELLNIHIVQTVPIKERRIDKVKTVKQRKKAQCTLTNPEKKRHLTCGIAATLHPPMMRVRPFLKEISPTDAV</sequence>
<comment type="caution">
    <text evidence="1">The sequence shown here is derived from an EMBL/GenBank/DDBJ whole genome shotgun (WGS) entry which is preliminary data.</text>
</comment>
<dbReference type="Proteomes" id="UP001179952">
    <property type="component" value="Unassembled WGS sequence"/>
</dbReference>
<accession>A0AAV9A7Q2</accession>